<protein>
    <submittedName>
        <fullName evidence="3">Uncharacterized protein LOC104602117 isoform X1</fullName>
    </submittedName>
</protein>
<evidence type="ECO:0000313" key="2">
    <source>
        <dbReference type="Proteomes" id="UP000189703"/>
    </source>
</evidence>
<organism evidence="2 3">
    <name type="scientific">Nelumbo nucifera</name>
    <name type="common">Sacred lotus</name>
    <dbReference type="NCBI Taxonomy" id="4432"/>
    <lineage>
        <taxon>Eukaryota</taxon>
        <taxon>Viridiplantae</taxon>
        <taxon>Streptophyta</taxon>
        <taxon>Embryophyta</taxon>
        <taxon>Tracheophyta</taxon>
        <taxon>Spermatophyta</taxon>
        <taxon>Magnoliopsida</taxon>
        <taxon>Proteales</taxon>
        <taxon>Nelumbonaceae</taxon>
        <taxon>Nelumbo</taxon>
    </lineage>
</organism>
<dbReference type="GeneID" id="104602117"/>
<dbReference type="OrthoDB" id="1938423at2759"/>
<dbReference type="RefSeq" id="XP_010263992.1">
    <property type="nucleotide sequence ID" value="XM_010265690.2"/>
</dbReference>
<dbReference type="InParanoid" id="A0A1U8A9C1"/>
<feature type="region of interest" description="Disordered" evidence="1">
    <location>
        <begin position="1"/>
        <end position="47"/>
    </location>
</feature>
<keyword evidence="2" id="KW-1185">Reference proteome</keyword>
<dbReference type="KEGG" id="nnu:104602117"/>
<sequence>MYNKERIQMRRSLRRGLDGVHGSKNLSGSRTGDDVTGFSSSNSTTDSDVNQVKRVRFASPGTVFPLRDKHDVLHAEGAYTPRSNGPKTSEYAFYKKIREAAGKNLCCHKQEYHLKKFESSNCTEDLANVVKHNCEEIRPLLSIEKSTSIDLRKSFSLIGVSKDSGPQYRYKEVFMRKRQKLCQLAAEALALEADECCSKGYDLVSVLLQRLVPSSKPSQSCKVQSLNHVELDNRHQLLDSHDLDIHFKEQSKDPTINQMEPIAQQYLDEGLLDCWSKQSREVIPSPYDKVDCDSLSNVSANEILLQCKHGQPSFILDVGKNTVLHTKKEPDFGIDPGNTLDRLLEPSKFEHSACENFSSNWHFWKQSPGPIQKFSSQELDELYALNEPTVGTKQSTKFLGKELSVTNYGCVTLDQLLEPSKFEHSACESFSSHWHLWKQSPGPVHKLSSKVLDELYALNEPTVGIQQNTKFLGWDDKDMKNKAVLSSISHDMMEDLSPTRTTSFGDDQQCTLNSNFDTNSLQIKQKSFSTMQLEWYNDSSSILAIDCSPKISLWPYFLSESHPKERQFPDEKDYSVAMPNHFLMSLCSENYLAQDCKGSILLNPMMSEVFKEKLYPNADTLLHSGLNLDVKWKNLSITDFFRKNQLSNNPDVQFVGKETEGLSSFMLTGDKTKSCLDRSSYAKNQIHFAELMSKFQDLSSFSFRISLNKEEACPFLSDRSSLDESEREMSSDYSEDIHLMLPSFDP</sequence>
<evidence type="ECO:0000313" key="3">
    <source>
        <dbReference type="RefSeq" id="XP_010263992.1"/>
    </source>
</evidence>
<dbReference type="AlphaFoldDB" id="A0A1U8A9C1"/>
<evidence type="ECO:0000256" key="1">
    <source>
        <dbReference type="SAM" id="MobiDB-lite"/>
    </source>
</evidence>
<proteinExistence type="predicted"/>
<gene>
    <name evidence="3" type="primary">LOC104602117</name>
</gene>
<reference evidence="3" key="1">
    <citation type="submission" date="2025-08" db="UniProtKB">
        <authorList>
            <consortium name="RefSeq"/>
        </authorList>
    </citation>
    <scope>IDENTIFICATION</scope>
</reference>
<name>A0A1U8A9C1_NELNU</name>
<accession>A0A1U8A9C1</accession>
<dbReference type="OMA" id="FRENIFM"/>
<dbReference type="Proteomes" id="UP000189703">
    <property type="component" value="Unplaced"/>
</dbReference>